<name>A0AAV8XPQ2_9CUCU</name>
<gene>
    <name evidence="2" type="ORF">NQ314_010534</name>
</gene>
<keyword evidence="1" id="KW-0472">Membrane</keyword>
<evidence type="ECO:0000256" key="1">
    <source>
        <dbReference type="SAM" id="Phobius"/>
    </source>
</evidence>
<accession>A0AAV8XPQ2</accession>
<keyword evidence="1" id="KW-0812">Transmembrane</keyword>
<evidence type="ECO:0000313" key="2">
    <source>
        <dbReference type="EMBL" id="KAJ8940935.1"/>
    </source>
</evidence>
<sequence>MQVIPSQKEYAPPLCLKIHDSRRFGVYAYAGVHITSVSSFLTIPLTAEARAKKVSGLEYKSNESIASDSSMKLTFKTKYIIK</sequence>
<feature type="transmembrane region" description="Helical" evidence="1">
    <location>
        <begin position="26"/>
        <end position="47"/>
    </location>
</feature>
<dbReference type="EMBL" id="JANEYF010002928">
    <property type="protein sequence ID" value="KAJ8940935.1"/>
    <property type="molecule type" value="Genomic_DNA"/>
</dbReference>
<keyword evidence="3" id="KW-1185">Reference proteome</keyword>
<protein>
    <submittedName>
        <fullName evidence="2">Uncharacterized protein</fullName>
    </submittedName>
</protein>
<evidence type="ECO:0000313" key="3">
    <source>
        <dbReference type="Proteomes" id="UP001162156"/>
    </source>
</evidence>
<dbReference type="AlphaFoldDB" id="A0AAV8XPQ2"/>
<keyword evidence="1" id="KW-1133">Transmembrane helix</keyword>
<dbReference type="Proteomes" id="UP001162156">
    <property type="component" value="Unassembled WGS sequence"/>
</dbReference>
<reference evidence="2" key="1">
    <citation type="journal article" date="2023" name="Insect Mol. Biol.">
        <title>Genome sequencing provides insights into the evolution of gene families encoding plant cell wall-degrading enzymes in longhorned beetles.</title>
        <authorList>
            <person name="Shin N.R."/>
            <person name="Okamura Y."/>
            <person name="Kirsch R."/>
            <person name="Pauchet Y."/>
        </authorList>
    </citation>
    <scope>NUCLEOTIDE SEQUENCE</scope>
    <source>
        <strain evidence="2">RBIC_L_NR</strain>
    </source>
</reference>
<organism evidence="2 3">
    <name type="scientific">Rhamnusium bicolor</name>
    <dbReference type="NCBI Taxonomy" id="1586634"/>
    <lineage>
        <taxon>Eukaryota</taxon>
        <taxon>Metazoa</taxon>
        <taxon>Ecdysozoa</taxon>
        <taxon>Arthropoda</taxon>
        <taxon>Hexapoda</taxon>
        <taxon>Insecta</taxon>
        <taxon>Pterygota</taxon>
        <taxon>Neoptera</taxon>
        <taxon>Endopterygota</taxon>
        <taxon>Coleoptera</taxon>
        <taxon>Polyphaga</taxon>
        <taxon>Cucujiformia</taxon>
        <taxon>Chrysomeloidea</taxon>
        <taxon>Cerambycidae</taxon>
        <taxon>Lepturinae</taxon>
        <taxon>Rhagiini</taxon>
        <taxon>Rhamnusium</taxon>
    </lineage>
</organism>
<proteinExistence type="predicted"/>
<comment type="caution">
    <text evidence="2">The sequence shown here is derived from an EMBL/GenBank/DDBJ whole genome shotgun (WGS) entry which is preliminary data.</text>
</comment>